<accession>A0ABP0ZPE2</accession>
<dbReference type="RefSeq" id="XP_066829189.1">
    <property type="nucleotide sequence ID" value="XM_066972230.1"/>
</dbReference>
<organism evidence="1 2">
    <name type="scientific">Lodderomyces beijingensis</name>
    <dbReference type="NCBI Taxonomy" id="1775926"/>
    <lineage>
        <taxon>Eukaryota</taxon>
        <taxon>Fungi</taxon>
        <taxon>Dikarya</taxon>
        <taxon>Ascomycota</taxon>
        <taxon>Saccharomycotina</taxon>
        <taxon>Pichiomycetes</taxon>
        <taxon>Debaryomycetaceae</taxon>
        <taxon>Candida/Lodderomyces clade</taxon>
        <taxon>Lodderomyces</taxon>
    </lineage>
</organism>
<evidence type="ECO:0000313" key="1">
    <source>
        <dbReference type="EMBL" id="CAK9437873.1"/>
    </source>
</evidence>
<keyword evidence="2" id="KW-1185">Reference proteome</keyword>
<gene>
    <name evidence="1" type="ORF">LODBEIA_P22510</name>
</gene>
<dbReference type="Gene3D" id="6.10.250.2790">
    <property type="match status" value="1"/>
</dbReference>
<sequence>MTSNEAAIDEQLSMFLDDKFEPSNFVDKLVFNVTHDRAGVSPYSKNKLSSLTHTINQMITQLDYSVHDITNNELKENLAMLENSNSAVGFLYGEEDHQQDEVQQDSTRLQYYLNILNNSIHTLSSEIGEVNKQLNSAEEKTALNDGAIDTLIQLKKIKTHLLEVIQVFEHLTNSLSPKQTEKTNFTYSVDEFQLVLDNHVETVRSQLAISSGSKDYILQHIHTLMEMQGVFTNMVHFNPIFKKFISRLSDEKESYLARTRT</sequence>
<proteinExistence type="predicted"/>
<reference evidence="1 2" key="1">
    <citation type="submission" date="2024-03" db="EMBL/GenBank/DDBJ databases">
        <authorList>
            <person name="Brejova B."/>
        </authorList>
    </citation>
    <scope>NUCLEOTIDE SEQUENCE [LARGE SCALE GENOMIC DNA]</scope>
    <source>
        <strain evidence="1 2">CBS 14171</strain>
    </source>
</reference>
<dbReference type="Proteomes" id="UP001497383">
    <property type="component" value="Chromosome 3"/>
</dbReference>
<dbReference type="GeneID" id="92207447"/>
<name>A0ABP0ZPE2_9ASCO</name>
<evidence type="ECO:0000313" key="2">
    <source>
        <dbReference type="Proteomes" id="UP001497383"/>
    </source>
</evidence>
<dbReference type="EMBL" id="OZ022407">
    <property type="protein sequence ID" value="CAK9437873.1"/>
    <property type="molecule type" value="Genomic_DNA"/>
</dbReference>
<protein>
    <submittedName>
        <fullName evidence="1">Uncharacterized protein</fullName>
    </submittedName>
</protein>